<comment type="caution">
    <text evidence="2">The sequence shown here is derived from an EMBL/GenBank/DDBJ whole genome shotgun (WGS) entry which is preliminary data.</text>
</comment>
<feature type="signal peptide" evidence="1">
    <location>
        <begin position="1"/>
        <end position="26"/>
    </location>
</feature>
<evidence type="ECO:0000313" key="2">
    <source>
        <dbReference type="EMBL" id="KAH0551866.1"/>
    </source>
</evidence>
<dbReference type="EMBL" id="JAHXZJ010001492">
    <property type="protein sequence ID" value="KAH0551866.1"/>
    <property type="molecule type" value="Genomic_DNA"/>
</dbReference>
<protein>
    <submittedName>
        <fullName evidence="2">Uncharacterized protein</fullName>
    </submittedName>
</protein>
<keyword evidence="3" id="KW-1185">Reference proteome</keyword>
<sequence>MKKYLMYINLLSFIIFLILLPINSSALTTFGKTNTQNQNPPPPTPVGKARECKAESDCSAIQNTTCVQDPIGDKKRCLCGDLSAPVNGFCSYQFKALHAICNDDNECGDGAECTRENATSPAKKCVCKEDYYEEDFKCNGSISLENSLLLLIFSLLTVKY</sequence>
<gene>
    <name evidence="2" type="ORF">KQX54_002301</name>
</gene>
<evidence type="ECO:0000313" key="3">
    <source>
        <dbReference type="Proteomes" id="UP000826195"/>
    </source>
</evidence>
<dbReference type="AlphaFoldDB" id="A0AAV7IHI1"/>
<keyword evidence="1" id="KW-0732">Signal</keyword>
<feature type="chain" id="PRO_5043563525" evidence="1">
    <location>
        <begin position="27"/>
        <end position="160"/>
    </location>
</feature>
<accession>A0AAV7IHI1</accession>
<organism evidence="2 3">
    <name type="scientific">Cotesia glomerata</name>
    <name type="common">Lepidopteran parasitic wasp</name>
    <name type="synonym">Apanteles glomeratus</name>
    <dbReference type="NCBI Taxonomy" id="32391"/>
    <lineage>
        <taxon>Eukaryota</taxon>
        <taxon>Metazoa</taxon>
        <taxon>Ecdysozoa</taxon>
        <taxon>Arthropoda</taxon>
        <taxon>Hexapoda</taxon>
        <taxon>Insecta</taxon>
        <taxon>Pterygota</taxon>
        <taxon>Neoptera</taxon>
        <taxon>Endopterygota</taxon>
        <taxon>Hymenoptera</taxon>
        <taxon>Apocrita</taxon>
        <taxon>Ichneumonoidea</taxon>
        <taxon>Braconidae</taxon>
        <taxon>Microgastrinae</taxon>
        <taxon>Cotesia</taxon>
    </lineage>
</organism>
<proteinExistence type="predicted"/>
<reference evidence="2 3" key="1">
    <citation type="journal article" date="2021" name="J. Hered.">
        <title>A chromosome-level genome assembly of the parasitoid wasp, Cotesia glomerata (Hymenoptera: Braconidae).</title>
        <authorList>
            <person name="Pinto B.J."/>
            <person name="Weis J.J."/>
            <person name="Gamble T."/>
            <person name="Ode P.J."/>
            <person name="Paul R."/>
            <person name="Zaspel J.M."/>
        </authorList>
    </citation>
    <scope>NUCLEOTIDE SEQUENCE [LARGE SCALE GENOMIC DNA]</scope>
    <source>
        <strain evidence="2">CgM1</strain>
    </source>
</reference>
<evidence type="ECO:0000256" key="1">
    <source>
        <dbReference type="SAM" id="SignalP"/>
    </source>
</evidence>
<name>A0AAV7IHI1_COTGL</name>
<dbReference type="Proteomes" id="UP000826195">
    <property type="component" value="Unassembled WGS sequence"/>
</dbReference>